<sequence>MIQKGGRAWSTTNPKRAHVTRCSSSYTGYLWLPKIKFKSLTLAYKVTTVNDTKIANADQPFVAVATSEDEQRVLQVILDFSLASDHSIYEKSRGVLLSHSRESSGPEGDSQ</sequence>
<reference evidence="1" key="1">
    <citation type="submission" date="2020-10" db="EMBL/GenBank/DDBJ databases">
        <title>Chromosome-scale genome assembly of the Allis shad, Alosa alosa.</title>
        <authorList>
            <person name="Margot Z."/>
            <person name="Christophe K."/>
            <person name="Cabau C."/>
            <person name="Louis A."/>
            <person name="Berthelot C."/>
            <person name="Parey E."/>
            <person name="Roest Crollius H."/>
            <person name="Montfort J."/>
            <person name="Robinson-Rechavi M."/>
            <person name="Bucao C."/>
            <person name="Bouchez O."/>
            <person name="Gislard M."/>
            <person name="Lluch J."/>
            <person name="Milhes M."/>
            <person name="Lampietro C."/>
            <person name="Lopez Roques C."/>
            <person name="Donnadieu C."/>
            <person name="Braasch I."/>
            <person name="Desvignes T."/>
            <person name="Postlethwait J."/>
            <person name="Bobe J."/>
            <person name="Guiguen Y."/>
        </authorList>
    </citation>
    <scope>NUCLEOTIDE SEQUENCE</scope>
    <source>
        <strain evidence="1">M-15738</strain>
        <tissue evidence="1">Blood</tissue>
    </source>
</reference>
<gene>
    <name evidence="1" type="ORF">AALO_G00138900</name>
</gene>
<dbReference type="AlphaFoldDB" id="A0AAV6GJM5"/>
<organism evidence="1 2">
    <name type="scientific">Alosa alosa</name>
    <name type="common">allis shad</name>
    <dbReference type="NCBI Taxonomy" id="278164"/>
    <lineage>
        <taxon>Eukaryota</taxon>
        <taxon>Metazoa</taxon>
        <taxon>Chordata</taxon>
        <taxon>Craniata</taxon>
        <taxon>Vertebrata</taxon>
        <taxon>Euteleostomi</taxon>
        <taxon>Actinopterygii</taxon>
        <taxon>Neopterygii</taxon>
        <taxon>Teleostei</taxon>
        <taxon>Clupei</taxon>
        <taxon>Clupeiformes</taxon>
        <taxon>Clupeoidei</taxon>
        <taxon>Clupeidae</taxon>
        <taxon>Alosa</taxon>
    </lineage>
</organism>
<evidence type="ECO:0000313" key="2">
    <source>
        <dbReference type="Proteomes" id="UP000823561"/>
    </source>
</evidence>
<evidence type="ECO:0000313" key="1">
    <source>
        <dbReference type="EMBL" id="KAG5274674.1"/>
    </source>
</evidence>
<dbReference type="Proteomes" id="UP000823561">
    <property type="component" value="Chromosome 10"/>
</dbReference>
<name>A0AAV6GJM5_9TELE</name>
<dbReference type="EMBL" id="JADWDJ010000010">
    <property type="protein sequence ID" value="KAG5274674.1"/>
    <property type="molecule type" value="Genomic_DNA"/>
</dbReference>
<protein>
    <submittedName>
        <fullName evidence="1">Uncharacterized protein</fullName>
    </submittedName>
</protein>
<proteinExistence type="predicted"/>
<accession>A0AAV6GJM5</accession>
<comment type="caution">
    <text evidence="1">The sequence shown here is derived from an EMBL/GenBank/DDBJ whole genome shotgun (WGS) entry which is preliminary data.</text>
</comment>
<keyword evidence="2" id="KW-1185">Reference proteome</keyword>